<name>A0ABR1TIB6_9PEZI</name>
<dbReference type="InterPro" id="IPR050271">
    <property type="entry name" value="UDP-glycosyltransferase"/>
</dbReference>
<gene>
    <name evidence="4" type="ORF">PG993_005447</name>
</gene>
<keyword evidence="5" id="KW-1185">Reference proteome</keyword>
<dbReference type="SUPFAM" id="SSF53756">
    <property type="entry name" value="UDP-Glycosyltransferase/glycogen phosphorylase"/>
    <property type="match status" value="1"/>
</dbReference>
<keyword evidence="3" id="KW-1133">Transmembrane helix</keyword>
<dbReference type="PANTHER" id="PTHR48043">
    <property type="entry name" value="EG:EG0003.4 PROTEIN-RELATED"/>
    <property type="match status" value="1"/>
</dbReference>
<keyword evidence="2 4" id="KW-0808">Transferase</keyword>
<evidence type="ECO:0000256" key="2">
    <source>
        <dbReference type="ARBA" id="ARBA00022679"/>
    </source>
</evidence>
<reference evidence="4 5" key="1">
    <citation type="submission" date="2023-01" db="EMBL/GenBank/DDBJ databases">
        <title>Analysis of 21 Apiospora genomes using comparative genomics revels a genus with tremendous synthesis potential of carbohydrate active enzymes and secondary metabolites.</title>
        <authorList>
            <person name="Sorensen T."/>
        </authorList>
    </citation>
    <scope>NUCLEOTIDE SEQUENCE [LARGE SCALE GENOMIC DNA]</scope>
    <source>
        <strain evidence="4 5">CBS 33761</strain>
    </source>
</reference>
<keyword evidence="1" id="KW-0328">Glycosyltransferase</keyword>
<keyword evidence="3" id="KW-0812">Transmembrane</keyword>
<dbReference type="Proteomes" id="UP001444661">
    <property type="component" value="Unassembled WGS sequence"/>
</dbReference>
<proteinExistence type="predicted"/>
<dbReference type="InterPro" id="IPR002213">
    <property type="entry name" value="UDP_glucos_trans"/>
</dbReference>
<dbReference type="EMBL" id="JAQQWK010000003">
    <property type="protein sequence ID" value="KAK8045423.1"/>
    <property type="molecule type" value="Genomic_DNA"/>
</dbReference>
<dbReference type="GO" id="GO:0016740">
    <property type="term" value="F:transferase activity"/>
    <property type="evidence" value="ECO:0007669"/>
    <property type="project" value="UniProtKB-KW"/>
</dbReference>
<dbReference type="Pfam" id="PF00201">
    <property type="entry name" value="UDPGT"/>
    <property type="match status" value="1"/>
</dbReference>
<evidence type="ECO:0000256" key="3">
    <source>
        <dbReference type="SAM" id="Phobius"/>
    </source>
</evidence>
<comment type="caution">
    <text evidence="4">The sequence shown here is derived from an EMBL/GenBank/DDBJ whole genome shotgun (WGS) entry which is preliminary data.</text>
</comment>
<dbReference type="Gene3D" id="3.40.50.2000">
    <property type="entry name" value="Glycogen Phosphorylase B"/>
    <property type="match status" value="2"/>
</dbReference>
<dbReference type="CDD" id="cd03784">
    <property type="entry name" value="GT1_Gtf-like"/>
    <property type="match status" value="1"/>
</dbReference>
<evidence type="ECO:0000313" key="4">
    <source>
        <dbReference type="EMBL" id="KAK8045423.1"/>
    </source>
</evidence>
<evidence type="ECO:0000313" key="5">
    <source>
        <dbReference type="Proteomes" id="UP001444661"/>
    </source>
</evidence>
<protein>
    <submittedName>
        <fullName evidence="4">UDP-glucoronosyl and UDP-glucosyl transferase</fullName>
    </submittedName>
</protein>
<evidence type="ECO:0000256" key="1">
    <source>
        <dbReference type="ARBA" id="ARBA00022676"/>
    </source>
</evidence>
<accession>A0ABR1TIB6</accession>
<dbReference type="PANTHER" id="PTHR48043:SF145">
    <property type="entry name" value="FI06409P-RELATED"/>
    <property type="match status" value="1"/>
</dbReference>
<feature type="transmembrane region" description="Helical" evidence="3">
    <location>
        <begin position="501"/>
        <end position="524"/>
    </location>
</feature>
<keyword evidence="3" id="KW-0472">Membrane</keyword>
<organism evidence="4 5">
    <name type="scientific">Apiospora rasikravindrae</name>
    <dbReference type="NCBI Taxonomy" id="990691"/>
    <lineage>
        <taxon>Eukaryota</taxon>
        <taxon>Fungi</taxon>
        <taxon>Dikarya</taxon>
        <taxon>Ascomycota</taxon>
        <taxon>Pezizomycotina</taxon>
        <taxon>Sordariomycetes</taxon>
        <taxon>Xylariomycetidae</taxon>
        <taxon>Amphisphaeriales</taxon>
        <taxon>Apiosporaceae</taxon>
        <taxon>Apiospora</taxon>
    </lineage>
</organism>
<sequence length="525" mass="59529">MKVELTPLFEISQILAERGYTIEFASFDGREDWIQNYPFISRYHPLGPALCAKKADALYLQEWNWSKCGWASKFESRKTLESTWPQVYQGLSELVQDAQSRPRLILSDFLVDASRDVSFEHSIPLAMHWPQMPTAMLNAPYIPGTPGLQVGILSSEYATIWQRFRNAFSIYPALPAYFRYFWWRENMRRKAGVSRVLPRLLKPDFLCLVNTMFGMEVPRDLPPHVAAVGPIISHQSRHLDEPYTSFLEKRARVLYISFGTHLALPWPIAQKLLLGALAVLGSGTIDGVIWPMKSAAREHLDLDGTVPVRHPQSHVVQRMSISDLLNGAHPSLLFVDRAPQQALLHDDRIVVFLSHVGTSSANEALYAGVPLISMALCFDQVQNEMRLQEAGVSIALNKDDFTADDVESAIRDIVEDKVTHGPIAANVRRMMAIARICSRRKVLAADLIEEVIVDAEGRKSEEMAKSRGVEGRTYRKGRTRHSHLQTADVRMPIWKSRNWDMWGVFLLAFSSLFGLVFGVSWPFMR</sequence>